<dbReference type="Pfam" id="PF02823">
    <property type="entry name" value="ATP-synt_DE_N"/>
    <property type="match status" value="1"/>
</dbReference>
<keyword evidence="9 12" id="KW-0066">ATP synthesis</keyword>
<proteinExistence type="inferred from homology"/>
<evidence type="ECO:0000256" key="6">
    <source>
        <dbReference type="ARBA" id="ARBA00023065"/>
    </source>
</evidence>
<evidence type="ECO:0000256" key="11">
    <source>
        <dbReference type="ARBA" id="ARBA00031795"/>
    </source>
</evidence>
<dbReference type="RefSeq" id="WP_205143100.1">
    <property type="nucleotide sequence ID" value="NZ_JAFBDN010000003.1"/>
</dbReference>
<dbReference type="NCBIfam" id="NF001846">
    <property type="entry name" value="PRK00571.1-3"/>
    <property type="match status" value="1"/>
</dbReference>
<evidence type="ECO:0000256" key="13">
    <source>
        <dbReference type="RuleBase" id="RU003656"/>
    </source>
</evidence>
<evidence type="ECO:0000256" key="9">
    <source>
        <dbReference type="ARBA" id="ARBA00023310"/>
    </source>
</evidence>
<comment type="function">
    <text evidence="1 12">Produces ATP from ADP in the presence of a proton gradient across the membrane.</text>
</comment>
<dbReference type="SUPFAM" id="SSF46604">
    <property type="entry name" value="Epsilon subunit of F1F0-ATP synthase C-terminal domain"/>
    <property type="match status" value="1"/>
</dbReference>
<dbReference type="InterPro" id="IPR036771">
    <property type="entry name" value="ATPsynth_dsu/esu_N"/>
</dbReference>
<evidence type="ECO:0000256" key="4">
    <source>
        <dbReference type="ARBA" id="ARBA00014480"/>
    </source>
</evidence>
<dbReference type="Pfam" id="PF00401">
    <property type="entry name" value="ATP-synt_DE"/>
    <property type="match status" value="1"/>
</dbReference>
<dbReference type="NCBIfam" id="TIGR01216">
    <property type="entry name" value="ATP_synt_epsi"/>
    <property type="match status" value="1"/>
</dbReference>
<comment type="subunit">
    <text evidence="12 13">F-type ATPases have 2 components, CF(1) - the catalytic core - and CF(0) - the membrane proton channel. CF(1) has five subunits: alpha(3), beta(3), gamma(1), delta(1), epsilon(1). CF(0) has three main subunits: a, b and c.</text>
</comment>
<dbReference type="InterPro" id="IPR020547">
    <property type="entry name" value="ATP_synth_F1_esu_C"/>
</dbReference>
<dbReference type="InterPro" id="IPR036794">
    <property type="entry name" value="ATP_F1_dsu/esu_C_sf"/>
</dbReference>
<organism evidence="16 17">
    <name type="scientific">Periweissella beninensis</name>
    <dbReference type="NCBI Taxonomy" id="504936"/>
    <lineage>
        <taxon>Bacteria</taxon>
        <taxon>Bacillati</taxon>
        <taxon>Bacillota</taxon>
        <taxon>Bacilli</taxon>
        <taxon>Lactobacillales</taxon>
        <taxon>Lactobacillaceae</taxon>
        <taxon>Periweissella</taxon>
    </lineage>
</organism>
<feature type="domain" description="ATP synthase F1 complex delta/epsilon subunit N-terminal" evidence="15">
    <location>
        <begin position="6"/>
        <end position="86"/>
    </location>
</feature>
<evidence type="ECO:0000313" key="16">
    <source>
        <dbReference type="EMBL" id="MCM2436650.1"/>
    </source>
</evidence>
<keyword evidence="5 12" id="KW-0813">Transport</keyword>
<dbReference type="Gene3D" id="2.60.15.10">
    <property type="entry name" value="F0F1 ATP synthase delta/epsilon subunit, N-terminal"/>
    <property type="match status" value="1"/>
</dbReference>
<dbReference type="PANTHER" id="PTHR13822">
    <property type="entry name" value="ATP SYNTHASE DELTA/EPSILON CHAIN"/>
    <property type="match status" value="1"/>
</dbReference>
<reference evidence="16" key="1">
    <citation type="submission" date="2021-04" db="EMBL/GenBank/DDBJ databases">
        <title>Taxonomic assessment of Weissella genus.</title>
        <authorList>
            <person name="Fanelli F."/>
            <person name="Chieffi D."/>
            <person name="Dell'Aquila A."/>
            <person name="Gyu-Sung C."/>
            <person name="Franz C.M.A.P."/>
            <person name="Fusco V."/>
        </authorList>
    </citation>
    <scope>NUCLEOTIDE SEQUENCE</scope>
    <source>
        <strain evidence="16">LMG 25373</strain>
    </source>
</reference>
<evidence type="ECO:0000256" key="5">
    <source>
        <dbReference type="ARBA" id="ARBA00022448"/>
    </source>
</evidence>
<keyword evidence="17" id="KW-1185">Reference proteome</keyword>
<dbReference type="Proteomes" id="UP001057481">
    <property type="component" value="Unassembled WGS sequence"/>
</dbReference>
<dbReference type="PANTHER" id="PTHR13822:SF10">
    <property type="entry name" value="ATP SYNTHASE EPSILON CHAIN, CHLOROPLASTIC"/>
    <property type="match status" value="1"/>
</dbReference>
<evidence type="ECO:0000259" key="15">
    <source>
        <dbReference type="Pfam" id="PF02823"/>
    </source>
</evidence>
<comment type="caution">
    <text evidence="16">The sequence shown here is derived from an EMBL/GenBank/DDBJ whole genome shotgun (WGS) entry which is preliminary data.</text>
</comment>
<evidence type="ECO:0000256" key="3">
    <source>
        <dbReference type="ARBA" id="ARBA00005712"/>
    </source>
</evidence>
<evidence type="ECO:0000313" key="17">
    <source>
        <dbReference type="Proteomes" id="UP001057481"/>
    </source>
</evidence>
<dbReference type="HAMAP" id="MF_00530">
    <property type="entry name" value="ATP_synth_epsil_bac"/>
    <property type="match status" value="1"/>
</dbReference>
<dbReference type="InterPro" id="IPR020546">
    <property type="entry name" value="ATP_synth_F1_dsu/esu_N"/>
</dbReference>
<dbReference type="Gene3D" id="1.20.5.440">
    <property type="entry name" value="ATP synthase delta/epsilon subunit, C-terminal domain"/>
    <property type="match status" value="1"/>
</dbReference>
<evidence type="ECO:0000256" key="10">
    <source>
        <dbReference type="ARBA" id="ARBA00030215"/>
    </source>
</evidence>
<evidence type="ECO:0000256" key="1">
    <source>
        <dbReference type="ARBA" id="ARBA00003543"/>
    </source>
</evidence>
<evidence type="ECO:0000256" key="2">
    <source>
        <dbReference type="ARBA" id="ARBA00004202"/>
    </source>
</evidence>
<evidence type="ECO:0000256" key="8">
    <source>
        <dbReference type="ARBA" id="ARBA00023196"/>
    </source>
</evidence>
<accession>A0ABT0VFS1</accession>
<gene>
    <name evidence="12" type="primary">atpC</name>
    <name evidence="16" type="ORF">KAK10_01705</name>
</gene>
<keyword evidence="6 12" id="KW-0406">Ion transport</keyword>
<protein>
    <recommendedName>
        <fullName evidence="4 12">ATP synthase epsilon chain</fullName>
    </recommendedName>
    <alternativeName>
        <fullName evidence="11 12">ATP synthase F1 sector epsilon subunit</fullName>
    </alternativeName>
    <alternativeName>
        <fullName evidence="10 12">F-ATPase epsilon subunit</fullName>
    </alternativeName>
</protein>
<keyword evidence="12" id="KW-0375">Hydrogen ion transport</keyword>
<keyword evidence="7 12" id="KW-0472">Membrane</keyword>
<keyword evidence="8 12" id="KW-0139">CF(1)</keyword>
<feature type="domain" description="ATP synthase epsilon subunit C-terminal" evidence="14">
    <location>
        <begin position="91"/>
        <end position="136"/>
    </location>
</feature>
<dbReference type="SUPFAM" id="SSF51344">
    <property type="entry name" value="Epsilon subunit of F1F0-ATP synthase N-terminal domain"/>
    <property type="match status" value="1"/>
</dbReference>
<keyword evidence="12" id="KW-1003">Cell membrane</keyword>
<comment type="similarity">
    <text evidence="3 12 13">Belongs to the ATPase epsilon chain family.</text>
</comment>
<sequence>MAEHTLTVSIVTPDGVIYSQDTAKLVVLNTLSGNVGVMANHQPIVSALKIDDVKIKLVDDKEQHVAVNGGFAEFSNNTMTIVADSAETPDHIDLARAQAAQQRAQEHISHANEVHDPNELARAEVALARAVNRIRIVTGGK</sequence>
<dbReference type="CDD" id="cd12152">
    <property type="entry name" value="F1-ATPase_delta"/>
    <property type="match status" value="1"/>
</dbReference>
<dbReference type="InterPro" id="IPR001469">
    <property type="entry name" value="ATP_synth_F1_dsu/esu"/>
</dbReference>
<evidence type="ECO:0000256" key="12">
    <source>
        <dbReference type="HAMAP-Rule" id="MF_00530"/>
    </source>
</evidence>
<name>A0ABT0VFS1_9LACO</name>
<comment type="subcellular location">
    <subcellularLocation>
        <location evidence="2 12">Cell membrane</location>
        <topology evidence="2 12">Peripheral membrane protein</topology>
    </subcellularLocation>
</comment>
<evidence type="ECO:0000259" key="14">
    <source>
        <dbReference type="Pfam" id="PF00401"/>
    </source>
</evidence>
<evidence type="ECO:0000256" key="7">
    <source>
        <dbReference type="ARBA" id="ARBA00023136"/>
    </source>
</evidence>
<dbReference type="EMBL" id="JAGMVS010000038">
    <property type="protein sequence ID" value="MCM2436650.1"/>
    <property type="molecule type" value="Genomic_DNA"/>
</dbReference>